<proteinExistence type="predicted"/>
<dbReference type="AlphaFoldDB" id="A0A931CUE2"/>
<name>A0A931CUE2_9MICC</name>
<dbReference type="InterPro" id="IPR011990">
    <property type="entry name" value="TPR-like_helical_dom_sf"/>
</dbReference>
<protein>
    <submittedName>
        <fullName evidence="1">Tetratricopeptide repeat protein</fullName>
    </submittedName>
</protein>
<keyword evidence="2" id="KW-1185">Reference proteome</keyword>
<dbReference type="Gene3D" id="1.25.40.10">
    <property type="entry name" value="Tetratricopeptide repeat domain"/>
    <property type="match status" value="1"/>
</dbReference>
<comment type="caution">
    <text evidence="1">The sequence shown here is derived from an EMBL/GenBank/DDBJ whole genome shotgun (WGS) entry which is preliminary data.</text>
</comment>
<gene>
    <name evidence="1" type="ORF">IV500_19715</name>
</gene>
<sequence>MAYQDWPYAGFPGTAISPTTLLPEVVDAEACDQALSTTQDPADRIFVLLARGRVAEAAEAVADARVADPVSFRLQLLDADVLRATHHTERAVARLKCLAADIASTAMESWVHQQLGKVHFSAGNYPAAVRSFSTALDQRVAFGEDAAVIYASTVAVRRALDLAESSPA</sequence>
<evidence type="ECO:0000313" key="2">
    <source>
        <dbReference type="Proteomes" id="UP000655366"/>
    </source>
</evidence>
<dbReference type="EMBL" id="JADNYM010000034">
    <property type="protein sequence ID" value="MBG0741589.1"/>
    <property type="molecule type" value="Genomic_DNA"/>
</dbReference>
<dbReference type="RefSeq" id="WP_196398523.1">
    <property type="nucleotide sequence ID" value="NZ_JADNYM010000034.1"/>
</dbReference>
<dbReference type="SUPFAM" id="SSF48452">
    <property type="entry name" value="TPR-like"/>
    <property type="match status" value="1"/>
</dbReference>
<organism evidence="1 2">
    <name type="scientific">Arthrobacter terrae</name>
    <dbReference type="NCBI Taxonomy" id="2935737"/>
    <lineage>
        <taxon>Bacteria</taxon>
        <taxon>Bacillati</taxon>
        <taxon>Actinomycetota</taxon>
        <taxon>Actinomycetes</taxon>
        <taxon>Micrococcales</taxon>
        <taxon>Micrococcaceae</taxon>
        <taxon>Arthrobacter</taxon>
    </lineage>
</organism>
<evidence type="ECO:0000313" key="1">
    <source>
        <dbReference type="EMBL" id="MBG0741589.1"/>
    </source>
</evidence>
<accession>A0A931CUE2</accession>
<dbReference type="Proteomes" id="UP000655366">
    <property type="component" value="Unassembled WGS sequence"/>
</dbReference>
<reference evidence="1 2" key="1">
    <citation type="submission" date="2020-11" db="EMBL/GenBank/DDBJ databases">
        <title>Arthrobacter antarcticus sp. nov., isolated from Antarctic Soil.</title>
        <authorList>
            <person name="Li J."/>
        </authorList>
    </citation>
    <scope>NUCLEOTIDE SEQUENCE [LARGE SCALE GENOMIC DNA]</scope>
    <source>
        <strain evidence="1 2">Z1-20</strain>
    </source>
</reference>